<sequence>MTFTLANHLDGKNTHSESSASRHHGNAAGSWMNWTTAKQSIDCHAPVLPVNLV</sequence>
<name>A0AAV5J7E8_9ROSI</name>
<reference evidence="2 3" key="1">
    <citation type="journal article" date="2021" name="Commun. Biol.">
        <title>The genome of Shorea leprosula (Dipterocarpaceae) highlights the ecological relevance of drought in aseasonal tropical rainforests.</title>
        <authorList>
            <person name="Ng K.K.S."/>
            <person name="Kobayashi M.J."/>
            <person name="Fawcett J.A."/>
            <person name="Hatakeyama M."/>
            <person name="Paape T."/>
            <person name="Ng C.H."/>
            <person name="Ang C.C."/>
            <person name="Tnah L.H."/>
            <person name="Lee C.T."/>
            <person name="Nishiyama T."/>
            <person name="Sese J."/>
            <person name="O'Brien M.J."/>
            <person name="Copetti D."/>
            <person name="Mohd Noor M.I."/>
            <person name="Ong R.C."/>
            <person name="Putra M."/>
            <person name="Sireger I.Z."/>
            <person name="Indrioko S."/>
            <person name="Kosugi Y."/>
            <person name="Izuno A."/>
            <person name="Isagi Y."/>
            <person name="Lee S.L."/>
            <person name="Shimizu K.K."/>
        </authorList>
    </citation>
    <scope>NUCLEOTIDE SEQUENCE [LARGE SCALE GENOMIC DNA]</scope>
    <source>
        <strain evidence="2">214</strain>
    </source>
</reference>
<evidence type="ECO:0000313" key="2">
    <source>
        <dbReference type="EMBL" id="GKV10523.1"/>
    </source>
</evidence>
<evidence type="ECO:0000256" key="1">
    <source>
        <dbReference type="SAM" id="MobiDB-lite"/>
    </source>
</evidence>
<accession>A0AAV5J7E8</accession>
<protein>
    <submittedName>
        <fullName evidence="2">Uncharacterized protein</fullName>
    </submittedName>
</protein>
<feature type="region of interest" description="Disordered" evidence="1">
    <location>
        <begin position="1"/>
        <end position="28"/>
    </location>
</feature>
<dbReference type="EMBL" id="BPVZ01000032">
    <property type="protein sequence ID" value="GKV10523.1"/>
    <property type="molecule type" value="Genomic_DNA"/>
</dbReference>
<organism evidence="2 3">
    <name type="scientific">Rubroshorea leprosula</name>
    <dbReference type="NCBI Taxonomy" id="152421"/>
    <lineage>
        <taxon>Eukaryota</taxon>
        <taxon>Viridiplantae</taxon>
        <taxon>Streptophyta</taxon>
        <taxon>Embryophyta</taxon>
        <taxon>Tracheophyta</taxon>
        <taxon>Spermatophyta</taxon>
        <taxon>Magnoliopsida</taxon>
        <taxon>eudicotyledons</taxon>
        <taxon>Gunneridae</taxon>
        <taxon>Pentapetalae</taxon>
        <taxon>rosids</taxon>
        <taxon>malvids</taxon>
        <taxon>Malvales</taxon>
        <taxon>Dipterocarpaceae</taxon>
        <taxon>Rubroshorea</taxon>
    </lineage>
</organism>
<evidence type="ECO:0000313" key="3">
    <source>
        <dbReference type="Proteomes" id="UP001054252"/>
    </source>
</evidence>
<keyword evidence="3" id="KW-1185">Reference proteome</keyword>
<proteinExistence type="predicted"/>
<gene>
    <name evidence="2" type="ORF">SLEP1_g21872</name>
</gene>
<comment type="caution">
    <text evidence="2">The sequence shown here is derived from an EMBL/GenBank/DDBJ whole genome shotgun (WGS) entry which is preliminary data.</text>
</comment>
<dbReference type="AlphaFoldDB" id="A0AAV5J7E8"/>
<dbReference type="Proteomes" id="UP001054252">
    <property type="component" value="Unassembled WGS sequence"/>
</dbReference>